<dbReference type="InterPro" id="IPR034660">
    <property type="entry name" value="DinB/YfiT-like"/>
</dbReference>
<comment type="caution">
    <text evidence="2">The sequence shown here is derived from an EMBL/GenBank/DDBJ whole genome shotgun (WGS) entry which is preliminary data.</text>
</comment>
<dbReference type="Pfam" id="PF12867">
    <property type="entry name" value="DinB_2"/>
    <property type="match status" value="1"/>
</dbReference>
<name>A0A512D3T6_9MICO</name>
<dbReference type="AlphaFoldDB" id="A0A512D3T6"/>
<sequence length="191" mass="20842">MTSTQTSIDWTTALVDQAARHWTNQLRPRFEGLTDEEYLWEPTPGAWNVHPRGQGSTQMQGGSGAFTIDFALPEPVPAPVTTIAWRLAHLVVGVLGARVHSHFGGPAVDYLSFDYAGTADEALAQLDAAFAAWTAGARSWDEAALAEPCGPSEGPWSEHPRAELVLHINRELIHHGAEIALLRDLHAHRND</sequence>
<dbReference type="RefSeq" id="WP_147067538.1">
    <property type="nucleotide sequence ID" value="NZ_BAAARO010000011.1"/>
</dbReference>
<proteinExistence type="predicted"/>
<dbReference type="EMBL" id="BJYX01000016">
    <property type="protein sequence ID" value="GEO31123.1"/>
    <property type="molecule type" value="Genomic_DNA"/>
</dbReference>
<dbReference type="Proteomes" id="UP000321534">
    <property type="component" value="Unassembled WGS sequence"/>
</dbReference>
<evidence type="ECO:0000313" key="3">
    <source>
        <dbReference type="Proteomes" id="UP000321534"/>
    </source>
</evidence>
<evidence type="ECO:0000259" key="1">
    <source>
        <dbReference type="Pfam" id="PF12867"/>
    </source>
</evidence>
<gene>
    <name evidence="2" type="ORF">TAE01_29330</name>
</gene>
<accession>A0A512D3T6</accession>
<dbReference type="Gene3D" id="1.20.120.450">
    <property type="entry name" value="dinb family like domain"/>
    <property type="match status" value="1"/>
</dbReference>
<dbReference type="SUPFAM" id="SSF109854">
    <property type="entry name" value="DinB/YfiT-like putative metalloenzymes"/>
    <property type="match status" value="1"/>
</dbReference>
<feature type="domain" description="DinB-like" evidence="1">
    <location>
        <begin position="21"/>
        <end position="179"/>
    </location>
</feature>
<dbReference type="InterPro" id="IPR024775">
    <property type="entry name" value="DinB-like"/>
</dbReference>
<organism evidence="2 3">
    <name type="scientific">Terrabacter aerolatus</name>
    <dbReference type="NCBI Taxonomy" id="422442"/>
    <lineage>
        <taxon>Bacteria</taxon>
        <taxon>Bacillati</taxon>
        <taxon>Actinomycetota</taxon>
        <taxon>Actinomycetes</taxon>
        <taxon>Micrococcales</taxon>
        <taxon>Intrasporangiaceae</taxon>
        <taxon>Terrabacter</taxon>
    </lineage>
</organism>
<protein>
    <recommendedName>
        <fullName evidence="1">DinB-like domain-containing protein</fullName>
    </recommendedName>
</protein>
<reference evidence="2 3" key="1">
    <citation type="submission" date="2019-07" db="EMBL/GenBank/DDBJ databases">
        <title>Whole genome shotgun sequence of Terrabacter aerolatus NBRC 106305.</title>
        <authorList>
            <person name="Hosoyama A."/>
            <person name="Uohara A."/>
            <person name="Ohji S."/>
            <person name="Ichikawa N."/>
        </authorList>
    </citation>
    <scope>NUCLEOTIDE SEQUENCE [LARGE SCALE GENOMIC DNA]</scope>
    <source>
        <strain evidence="2 3">NBRC 106305</strain>
    </source>
</reference>
<evidence type="ECO:0000313" key="2">
    <source>
        <dbReference type="EMBL" id="GEO31123.1"/>
    </source>
</evidence>
<keyword evidence="3" id="KW-1185">Reference proteome</keyword>
<dbReference type="OrthoDB" id="5022306at2"/>